<reference evidence="2" key="1">
    <citation type="journal article" date="2005" name="Genome Res.">
        <title>Sequence, annotation, and analysis of synteny between rice chromosome 3 and diverged grass species.</title>
        <authorList>
            <consortium name="Rice Chromosome 3 Sequencing Consortium"/>
            <person name="Buell C.R."/>
            <person name="Yuan Q."/>
            <person name="Ouyang S."/>
            <person name="Liu J."/>
            <person name="Zhu W."/>
            <person name="Wang A."/>
            <person name="Maiti R."/>
            <person name="Haas B."/>
            <person name="Wortman J."/>
            <person name="Pertea M."/>
            <person name="Jones K.M."/>
            <person name="Kim M."/>
            <person name="Overton L."/>
            <person name="Tsitrin T."/>
            <person name="Fadrosh D."/>
            <person name="Bera J."/>
            <person name="Weaver B."/>
            <person name="Jin S."/>
            <person name="Johri S."/>
            <person name="Reardon M."/>
            <person name="Webb K."/>
            <person name="Hill J."/>
            <person name="Moffat K."/>
            <person name="Tallon L."/>
            <person name="Van Aken S."/>
            <person name="Lewis M."/>
            <person name="Utterback T."/>
            <person name="Feldblyum T."/>
            <person name="Zismann V."/>
            <person name="Iobst S."/>
            <person name="Hsiao J."/>
            <person name="de Vazeille A.R."/>
            <person name="Salzberg S.L."/>
            <person name="White O."/>
            <person name="Fraser C."/>
            <person name="Yu Y."/>
            <person name="Kim H."/>
            <person name="Rambo T."/>
            <person name="Currie J."/>
            <person name="Collura K."/>
            <person name="Kernodle-Thompson S."/>
            <person name="Wei F."/>
            <person name="Kudrna K."/>
            <person name="Ammiraju J.S."/>
            <person name="Luo M."/>
            <person name="Goicoechea J.L."/>
            <person name="Wing R.A."/>
            <person name="Henry D."/>
            <person name="Oates R."/>
            <person name="Palmer M."/>
            <person name="Pries G."/>
            <person name="Saski C."/>
            <person name="Simmons J."/>
            <person name="Soderlund C."/>
            <person name="Nelson W."/>
            <person name="de la Bastide M."/>
            <person name="Spiegel L."/>
            <person name="Nascimento L."/>
            <person name="Huang E."/>
            <person name="Preston R."/>
            <person name="Zutavern T."/>
            <person name="Palmer L."/>
            <person name="O'Shaughnessy A."/>
            <person name="Dike S."/>
            <person name="McCombie W.R."/>
            <person name="Minx P."/>
            <person name="Cordum H."/>
            <person name="Wilson R."/>
            <person name="Jin W."/>
            <person name="Lee H.R."/>
            <person name="Jiang J."/>
            <person name="Jackson S."/>
        </authorList>
    </citation>
    <scope>NUCLEOTIDE SEQUENCE [LARGE SCALE GENOMIC DNA]</scope>
</reference>
<sequence length="49" mass="4910">MATSSDGAGGTGGGRRHGGARAVTSGAAVVGDAMHNSYTVRKVMRKEFS</sequence>
<accession>Q10J59</accession>
<proteinExistence type="predicted"/>
<evidence type="ECO:0000313" key="2">
    <source>
        <dbReference type="EMBL" id="ABF96779.1"/>
    </source>
</evidence>
<dbReference type="AlphaFoldDB" id="Q10J59"/>
<reference evidence="2" key="2">
    <citation type="submission" date="2006-06" db="EMBL/GenBank/DDBJ databases">
        <authorList>
            <person name="Buell R."/>
            <person name="Wing R.A."/>
            <person name="McCombie W.A."/>
            <person name="Ouyang S."/>
        </authorList>
    </citation>
    <scope>NUCLEOTIDE SEQUENCE</scope>
</reference>
<evidence type="ECO:0000256" key="1">
    <source>
        <dbReference type="SAM" id="MobiDB-lite"/>
    </source>
</evidence>
<organism evidence="2">
    <name type="scientific">Oryza sativa subsp. japonica</name>
    <name type="common">Rice</name>
    <dbReference type="NCBI Taxonomy" id="39947"/>
    <lineage>
        <taxon>Eukaryota</taxon>
        <taxon>Viridiplantae</taxon>
        <taxon>Streptophyta</taxon>
        <taxon>Embryophyta</taxon>
        <taxon>Tracheophyta</taxon>
        <taxon>Spermatophyta</taxon>
        <taxon>Magnoliopsida</taxon>
        <taxon>Liliopsida</taxon>
        <taxon>Poales</taxon>
        <taxon>Poaceae</taxon>
        <taxon>BOP clade</taxon>
        <taxon>Oryzoideae</taxon>
        <taxon>Oryzeae</taxon>
        <taxon>Oryzinae</taxon>
        <taxon>Oryza</taxon>
        <taxon>Oryza sativa</taxon>
    </lineage>
</organism>
<protein>
    <submittedName>
        <fullName evidence="2">Uncharacterized protein</fullName>
    </submittedName>
</protein>
<gene>
    <name evidence="2" type="ordered locus">LOC_Os03g31874</name>
</gene>
<dbReference type="EMBL" id="DP000009">
    <property type="protein sequence ID" value="ABF96779.1"/>
    <property type="molecule type" value="Genomic_DNA"/>
</dbReference>
<feature type="region of interest" description="Disordered" evidence="1">
    <location>
        <begin position="1"/>
        <end position="23"/>
    </location>
</feature>
<name>Q10J59_ORYSJ</name>